<dbReference type="OrthoDB" id="9811402at2"/>
<comment type="similarity">
    <text evidence="1">Belongs to the UPF0342 family.</text>
</comment>
<dbReference type="STRING" id="46223.SAMN05421852_102151"/>
<dbReference type="Pfam" id="PF06133">
    <property type="entry name" value="Com_YlbF"/>
    <property type="match status" value="1"/>
</dbReference>
<dbReference type="HAMAP" id="MF_01526">
    <property type="entry name" value="UPF0342"/>
    <property type="match status" value="1"/>
</dbReference>
<dbReference type="EMBL" id="FORR01000002">
    <property type="protein sequence ID" value="SFI82989.1"/>
    <property type="molecule type" value="Genomic_DNA"/>
</dbReference>
<reference evidence="2 3" key="1">
    <citation type="submission" date="2016-10" db="EMBL/GenBank/DDBJ databases">
        <authorList>
            <person name="de Groot N.N."/>
        </authorList>
    </citation>
    <scope>NUCLEOTIDE SEQUENCE [LARGE SCALE GENOMIC DNA]</scope>
    <source>
        <strain evidence="2 3">DSM 44778</strain>
    </source>
</reference>
<name>A0A1I3LDY2_9BACL</name>
<evidence type="ECO:0000256" key="1">
    <source>
        <dbReference type="HAMAP-Rule" id="MF_01526"/>
    </source>
</evidence>
<organism evidence="2 3">
    <name type="scientific">Thermoflavimicrobium dichotomicum</name>
    <dbReference type="NCBI Taxonomy" id="46223"/>
    <lineage>
        <taxon>Bacteria</taxon>
        <taxon>Bacillati</taxon>
        <taxon>Bacillota</taxon>
        <taxon>Bacilli</taxon>
        <taxon>Bacillales</taxon>
        <taxon>Thermoactinomycetaceae</taxon>
        <taxon>Thermoflavimicrobium</taxon>
    </lineage>
</organism>
<gene>
    <name evidence="2" type="ORF">SAMN05421852_102151</name>
</gene>
<dbReference type="Proteomes" id="UP000199545">
    <property type="component" value="Unassembled WGS sequence"/>
</dbReference>
<keyword evidence="3" id="KW-1185">Reference proteome</keyword>
<evidence type="ECO:0000313" key="2">
    <source>
        <dbReference type="EMBL" id="SFI82989.1"/>
    </source>
</evidence>
<proteinExistence type="inferred from homology"/>
<dbReference type="Gene3D" id="1.20.1500.10">
    <property type="entry name" value="YheA/YmcA-like"/>
    <property type="match status" value="1"/>
</dbReference>
<sequence length="120" mass="14233">MQNPYDFAHSLARSIRRSDVYKELQEAQQEVENNPKFKEMLINFRKLQMEVQSLIMQGKEPTPEKKEHMEKLTMAVQGVPAIMKYLQAEERFGIFMNDIQKIILEPANDLFKKWETKAEK</sequence>
<dbReference type="SUPFAM" id="SSF158622">
    <property type="entry name" value="YheA/YmcA-like"/>
    <property type="match status" value="1"/>
</dbReference>
<dbReference type="InterPro" id="IPR010368">
    <property type="entry name" value="Com_YlbF"/>
</dbReference>
<evidence type="ECO:0000313" key="3">
    <source>
        <dbReference type="Proteomes" id="UP000199545"/>
    </source>
</evidence>
<dbReference type="AlphaFoldDB" id="A0A1I3LDY2"/>
<accession>A0A1I3LDY2</accession>
<dbReference type="InterPro" id="IPR023378">
    <property type="entry name" value="YheA/YmcA-like_dom_sf"/>
</dbReference>
<protein>
    <recommendedName>
        <fullName evidence="1">UPF0342 protein SAMN05421852_102151</fullName>
    </recommendedName>
</protein>
<dbReference type="RefSeq" id="WP_093227937.1">
    <property type="nucleotide sequence ID" value="NZ_FORR01000002.1"/>
</dbReference>